<protein>
    <submittedName>
        <fullName evidence="7">Acyl-CoA:1-acyl-sn-glycerol-3-phosphate acyltransferase</fullName>
        <ecNumber evidence="7">2.3.1.51</ecNumber>
    </submittedName>
</protein>
<evidence type="ECO:0000256" key="3">
    <source>
        <dbReference type="ARBA" id="ARBA00022679"/>
    </source>
</evidence>
<proteinExistence type="predicted"/>
<evidence type="ECO:0000256" key="5">
    <source>
        <dbReference type="ARBA" id="ARBA00023315"/>
    </source>
</evidence>
<reference evidence="7" key="1">
    <citation type="submission" date="2018-06" db="EMBL/GenBank/DDBJ databases">
        <authorList>
            <person name="Zhirakovskaya E."/>
        </authorList>
    </citation>
    <scope>NUCLEOTIDE SEQUENCE</scope>
</reference>
<evidence type="ECO:0000259" key="6">
    <source>
        <dbReference type="SMART" id="SM00563"/>
    </source>
</evidence>
<feature type="non-terminal residue" evidence="7">
    <location>
        <position position="1"/>
    </location>
</feature>
<dbReference type="EMBL" id="UOFJ01000612">
    <property type="protein sequence ID" value="VAW71638.1"/>
    <property type="molecule type" value="Genomic_DNA"/>
</dbReference>
<dbReference type="SMART" id="SM00563">
    <property type="entry name" value="PlsC"/>
    <property type="match status" value="1"/>
</dbReference>
<keyword evidence="4" id="KW-0443">Lipid metabolism</keyword>
<feature type="domain" description="Phospholipid/glycerol acyltransferase" evidence="6">
    <location>
        <begin position="15"/>
        <end position="127"/>
    </location>
</feature>
<evidence type="ECO:0000313" key="7">
    <source>
        <dbReference type="EMBL" id="VAW71638.1"/>
    </source>
</evidence>
<dbReference type="InterPro" id="IPR002123">
    <property type="entry name" value="Plipid/glycerol_acylTrfase"/>
</dbReference>
<gene>
    <name evidence="7" type="ORF">MNBD_GAMMA10-1870</name>
</gene>
<dbReference type="Pfam" id="PF01553">
    <property type="entry name" value="Acyltransferase"/>
    <property type="match status" value="1"/>
</dbReference>
<evidence type="ECO:0000256" key="1">
    <source>
        <dbReference type="ARBA" id="ARBA00005189"/>
    </source>
</evidence>
<dbReference type="GO" id="GO:0003841">
    <property type="term" value="F:1-acylglycerol-3-phosphate O-acyltransferase activity"/>
    <property type="evidence" value="ECO:0007669"/>
    <property type="project" value="UniProtKB-EC"/>
</dbReference>
<comment type="pathway">
    <text evidence="1">Lipid metabolism.</text>
</comment>
<evidence type="ECO:0000256" key="4">
    <source>
        <dbReference type="ARBA" id="ARBA00023098"/>
    </source>
</evidence>
<keyword evidence="5 7" id="KW-0012">Acyltransferase</keyword>
<dbReference type="GO" id="GO:0006654">
    <property type="term" value="P:phosphatidic acid biosynthetic process"/>
    <property type="evidence" value="ECO:0007669"/>
    <property type="project" value="TreeGrafter"/>
</dbReference>
<dbReference type="AlphaFoldDB" id="A0A3B0XTR0"/>
<organism evidence="7">
    <name type="scientific">hydrothermal vent metagenome</name>
    <dbReference type="NCBI Taxonomy" id="652676"/>
    <lineage>
        <taxon>unclassified sequences</taxon>
        <taxon>metagenomes</taxon>
        <taxon>ecological metagenomes</taxon>
    </lineage>
</organism>
<accession>A0A3B0XTR0</accession>
<dbReference type="PANTHER" id="PTHR10434:SF64">
    <property type="entry name" value="1-ACYL-SN-GLYCEROL-3-PHOSPHATE ACYLTRANSFERASE-RELATED"/>
    <property type="match status" value="1"/>
</dbReference>
<sequence>GQVCAYGNHSTEQATLYVMNHISWIDIPALASQQPLHFLSKAELRGWPFIGWFADRVGTLFIQRGVAGAAAKSLNEITHCLEQGGSVAIFPEGTTTDGSSTRKFHGRLLQAAIDAKVKIQPVALRYPHKNGSNPHVLYVGDMTFIDSLVGLTQAKTLDIELHYLEPITQHLQQNGNTSRKQLAQLAQTAINSKLEQYNYQATDKAS</sequence>
<keyword evidence="2" id="KW-0444">Lipid biosynthesis</keyword>
<dbReference type="PANTHER" id="PTHR10434">
    <property type="entry name" value="1-ACYL-SN-GLYCEROL-3-PHOSPHATE ACYLTRANSFERASE"/>
    <property type="match status" value="1"/>
</dbReference>
<name>A0A3B0XTR0_9ZZZZ</name>
<dbReference type="EC" id="2.3.1.51" evidence="7"/>
<dbReference type="SUPFAM" id="SSF69593">
    <property type="entry name" value="Glycerol-3-phosphate (1)-acyltransferase"/>
    <property type="match status" value="1"/>
</dbReference>
<evidence type="ECO:0000256" key="2">
    <source>
        <dbReference type="ARBA" id="ARBA00022516"/>
    </source>
</evidence>
<keyword evidence="3 7" id="KW-0808">Transferase</keyword>
<dbReference type="CDD" id="cd07989">
    <property type="entry name" value="LPLAT_AGPAT-like"/>
    <property type="match status" value="1"/>
</dbReference>